<protein>
    <submittedName>
        <fullName evidence="1">DUF1534 domain-containing protein</fullName>
    </submittedName>
</protein>
<dbReference type="Proteomes" id="UP000423413">
    <property type="component" value="Chromosome"/>
</dbReference>
<dbReference type="AlphaFoldDB" id="A0AAE6QDF5"/>
<proteinExistence type="predicted"/>
<dbReference type="EMBL" id="CP046441">
    <property type="protein sequence ID" value="QGT79743.1"/>
    <property type="molecule type" value="Genomic_DNA"/>
</dbReference>
<name>A0AAE6QDF5_9PSED</name>
<dbReference type="AntiFam" id="ANF00261">
    <property type="entry name" value="Protein of unknown function (DUF1534)"/>
</dbReference>
<gene>
    <name evidence="1" type="ORF">GMO17_00410</name>
</gene>
<accession>A0AAE6QDF5</accession>
<organism evidence="1 2">
    <name type="scientific">Pseudomonas coronafaciens pv. coronafaciens</name>
    <dbReference type="NCBI Taxonomy" id="235275"/>
    <lineage>
        <taxon>Bacteria</taxon>
        <taxon>Pseudomonadati</taxon>
        <taxon>Pseudomonadota</taxon>
        <taxon>Gammaproteobacteria</taxon>
        <taxon>Pseudomonadales</taxon>
        <taxon>Pseudomonadaceae</taxon>
        <taxon>Pseudomonas</taxon>
        <taxon>Pseudomonas coronafaciens</taxon>
    </lineage>
</organism>
<sequence length="33" mass="3644">MGDALRHKSAPRRIVRIGRITSRAAYPRGAPGR</sequence>
<evidence type="ECO:0000313" key="1">
    <source>
        <dbReference type="EMBL" id="QGT79743.1"/>
    </source>
</evidence>
<reference evidence="1 2" key="1">
    <citation type="submission" date="2019-11" db="EMBL/GenBank/DDBJ databases">
        <title>Complete genome sequence of Pseudomonas syringae pv. coronafaciens isolate B19001 originated in imported oat cereal.</title>
        <authorList>
            <person name="Kim S.M."/>
            <person name="Lee B.C."/>
            <person name="Seo S.J."/>
            <person name="Lee J.E."/>
            <person name="Choi N.J."/>
            <person name="Park J.H."/>
        </authorList>
    </citation>
    <scope>NUCLEOTIDE SEQUENCE [LARGE SCALE GENOMIC DNA]</scope>
    <source>
        <strain evidence="1 2">B19001</strain>
    </source>
</reference>
<evidence type="ECO:0000313" key="2">
    <source>
        <dbReference type="Proteomes" id="UP000423413"/>
    </source>
</evidence>